<gene>
    <name evidence="2" type="ORF">GT347_22505</name>
</gene>
<keyword evidence="3" id="KW-1185">Reference proteome</keyword>
<dbReference type="KEGG" id="xyk:GT347_22505"/>
<dbReference type="RefSeq" id="WP_160554313.1">
    <property type="nucleotide sequence ID" value="NZ_CP047650.1"/>
</dbReference>
<dbReference type="Proteomes" id="UP000464787">
    <property type="component" value="Chromosome"/>
</dbReference>
<organism evidence="2 3">
    <name type="scientific">Xylophilus rhododendri</name>
    <dbReference type="NCBI Taxonomy" id="2697032"/>
    <lineage>
        <taxon>Bacteria</taxon>
        <taxon>Pseudomonadati</taxon>
        <taxon>Pseudomonadota</taxon>
        <taxon>Betaproteobacteria</taxon>
        <taxon>Burkholderiales</taxon>
        <taxon>Xylophilus</taxon>
    </lineage>
</organism>
<dbReference type="InterPro" id="IPR053714">
    <property type="entry name" value="Iso_Racemase_Enz_sf"/>
</dbReference>
<dbReference type="AlphaFoldDB" id="A0A857JC17"/>
<comment type="similarity">
    <text evidence="1">Belongs to the HyuE racemase family.</text>
</comment>
<dbReference type="GO" id="GO:0047661">
    <property type="term" value="F:amino-acid racemase activity"/>
    <property type="evidence" value="ECO:0007669"/>
    <property type="project" value="InterPro"/>
</dbReference>
<dbReference type="PANTHER" id="PTHR28047">
    <property type="entry name" value="PROTEIN DCG1"/>
    <property type="match status" value="1"/>
</dbReference>
<dbReference type="InterPro" id="IPR015942">
    <property type="entry name" value="Asp/Glu/hydantoin_racemase"/>
</dbReference>
<evidence type="ECO:0000256" key="1">
    <source>
        <dbReference type="ARBA" id="ARBA00038414"/>
    </source>
</evidence>
<reference evidence="2 3" key="1">
    <citation type="submission" date="2020-01" db="EMBL/GenBank/DDBJ databases">
        <title>Genome sequencing of strain KACC 21265.</title>
        <authorList>
            <person name="Heo J."/>
            <person name="Kim S.-J."/>
            <person name="Kim J.-S."/>
            <person name="Hong S.-B."/>
            <person name="Kwon S.-W."/>
        </authorList>
    </citation>
    <scope>NUCLEOTIDE SEQUENCE [LARGE SCALE GENOMIC DNA]</scope>
    <source>
        <strain evidence="2 3">KACC 21265</strain>
    </source>
</reference>
<dbReference type="PANTHER" id="PTHR28047:SF5">
    <property type="entry name" value="PROTEIN DCG1"/>
    <property type="match status" value="1"/>
</dbReference>
<dbReference type="Gene3D" id="3.40.50.12500">
    <property type="match status" value="1"/>
</dbReference>
<name>A0A857JC17_9BURK</name>
<sequence length="247" mass="25749">MKLLLINPNISDSVSELIAAEARASAPEGCEITVMTAPFGVAYIETRFEALIGAYATAQLAAEHHAGHDAVIVAAFGDPGLAALREVLPVPVLGLTESALASACLLGHRFSIVAISQRIQAWYREVVEWHGLQQRLASIRALDRPLASIGAVQADHGERLKALCEQVVAEDGAEVIILAGAPLAGLARSLRGQLPVPVVEGVSSAVRHAVSMVALQPGRARSGSFAPPPQKAHQGLPEAIARLLAAG</sequence>
<dbReference type="Pfam" id="PF01177">
    <property type="entry name" value="Asp_Glu_race"/>
    <property type="match status" value="1"/>
</dbReference>
<dbReference type="EMBL" id="CP047650">
    <property type="protein sequence ID" value="QHJ00503.1"/>
    <property type="molecule type" value="Genomic_DNA"/>
</dbReference>
<dbReference type="InterPro" id="IPR052186">
    <property type="entry name" value="Hydantoin_racemase-like"/>
</dbReference>
<accession>A0A857JC17</accession>
<proteinExistence type="inferred from homology"/>
<evidence type="ECO:0000313" key="3">
    <source>
        <dbReference type="Proteomes" id="UP000464787"/>
    </source>
</evidence>
<evidence type="ECO:0000313" key="2">
    <source>
        <dbReference type="EMBL" id="QHJ00503.1"/>
    </source>
</evidence>
<protein>
    <submittedName>
        <fullName evidence="2">Asp/Glu/hydantoin racemase</fullName>
    </submittedName>
</protein>